<dbReference type="GO" id="GO:0003824">
    <property type="term" value="F:catalytic activity"/>
    <property type="evidence" value="ECO:0007669"/>
    <property type="project" value="UniProtKB-ARBA"/>
</dbReference>
<dbReference type="Gene3D" id="3.40.50.1820">
    <property type="entry name" value="alpha/beta hydrolase"/>
    <property type="match status" value="1"/>
</dbReference>
<dbReference type="PRINTS" id="PR00111">
    <property type="entry name" value="ABHYDROLASE"/>
</dbReference>
<name>A0A1E5PG07_9ACTN</name>
<comment type="caution">
    <text evidence="2">The sequence shown here is derived from an EMBL/GenBank/DDBJ whole genome shotgun (WGS) entry which is preliminary data.</text>
</comment>
<proteinExistence type="predicted"/>
<gene>
    <name evidence="2" type="ORF">AS594_32165</name>
</gene>
<evidence type="ECO:0000259" key="1">
    <source>
        <dbReference type="Pfam" id="PF00561"/>
    </source>
</evidence>
<accession>A0A1E5PG07</accession>
<evidence type="ECO:0000313" key="3">
    <source>
        <dbReference type="Proteomes" id="UP000095759"/>
    </source>
</evidence>
<keyword evidence="3" id="KW-1185">Reference proteome</keyword>
<feature type="domain" description="AB hydrolase-1" evidence="1">
    <location>
        <begin position="50"/>
        <end position="135"/>
    </location>
</feature>
<protein>
    <recommendedName>
        <fullName evidence="1">AB hydrolase-1 domain-containing protein</fullName>
    </recommendedName>
</protein>
<reference evidence="2 3" key="1">
    <citation type="submission" date="2016-08" db="EMBL/GenBank/DDBJ databases">
        <title>Complete genome sequence of Streptomyces agglomeratus strain 6-3-2, a novel anti-MRSA actinomycete isolated from Wuli of Tebit, China.</title>
        <authorList>
            <person name="Chen X."/>
        </authorList>
    </citation>
    <scope>NUCLEOTIDE SEQUENCE [LARGE SCALE GENOMIC DNA]</scope>
    <source>
        <strain evidence="2 3">6-3-2</strain>
    </source>
</reference>
<dbReference type="EMBL" id="MEHJ01000001">
    <property type="protein sequence ID" value="OEJ28451.1"/>
    <property type="molecule type" value="Genomic_DNA"/>
</dbReference>
<evidence type="ECO:0000313" key="2">
    <source>
        <dbReference type="EMBL" id="OEJ28451.1"/>
    </source>
</evidence>
<dbReference type="AlphaFoldDB" id="A0A1E5PG07"/>
<sequence>MGRHAVREGRFTRRGADLVYDDAGSGPLAVYAHGGLVSPAVEDRMGLFDWLPLLDAGRRLVRYDARAHGRSTGEPVDTDYAYASLADDLLSLLDHLGTAEPVDAMGASMGCGTVLHAAVRAPDRFSRLVLLVPPTAWATRGAYARANRASADAIEREGADEWWAARRNEPRPAAVAGVPVFPPTPAERVLPSVLRGLALSDLPPPAEIAALRRPALVLAWADDPGHPLSTAEALAGSLPYAGLHVSRTRADIRTWGERVAEFLTRPSPPAP</sequence>
<dbReference type="InterPro" id="IPR029058">
    <property type="entry name" value="AB_hydrolase_fold"/>
</dbReference>
<dbReference type="Pfam" id="PF00561">
    <property type="entry name" value="Abhydrolase_1"/>
    <property type="match status" value="1"/>
</dbReference>
<dbReference type="SUPFAM" id="SSF53474">
    <property type="entry name" value="alpha/beta-Hydrolases"/>
    <property type="match status" value="1"/>
</dbReference>
<dbReference type="Proteomes" id="UP000095759">
    <property type="component" value="Unassembled WGS sequence"/>
</dbReference>
<dbReference type="STRING" id="285458.BGM19_04585"/>
<dbReference type="InterPro" id="IPR000073">
    <property type="entry name" value="AB_hydrolase_1"/>
</dbReference>
<dbReference type="PANTHER" id="PTHR43433:SF5">
    <property type="entry name" value="AB HYDROLASE-1 DOMAIN-CONTAINING PROTEIN"/>
    <property type="match status" value="1"/>
</dbReference>
<organism evidence="2 3">
    <name type="scientific">Streptomyces agglomeratus</name>
    <dbReference type="NCBI Taxonomy" id="285458"/>
    <lineage>
        <taxon>Bacteria</taxon>
        <taxon>Bacillati</taxon>
        <taxon>Actinomycetota</taxon>
        <taxon>Actinomycetes</taxon>
        <taxon>Kitasatosporales</taxon>
        <taxon>Streptomycetaceae</taxon>
        <taxon>Streptomyces</taxon>
    </lineage>
</organism>
<dbReference type="InterPro" id="IPR050471">
    <property type="entry name" value="AB_hydrolase"/>
</dbReference>
<dbReference type="OrthoDB" id="495620at2"/>
<dbReference type="PANTHER" id="PTHR43433">
    <property type="entry name" value="HYDROLASE, ALPHA/BETA FOLD FAMILY PROTEIN"/>
    <property type="match status" value="1"/>
</dbReference>